<evidence type="ECO:0000313" key="2">
    <source>
        <dbReference type="Proteomes" id="UP000078090"/>
    </source>
</evidence>
<dbReference type="OrthoDB" id="5573482at2"/>
<accession>A0A177MTU9</accession>
<organism evidence="1 2">
    <name type="scientific">Methylomonas methanica</name>
    <dbReference type="NCBI Taxonomy" id="421"/>
    <lineage>
        <taxon>Bacteria</taxon>
        <taxon>Pseudomonadati</taxon>
        <taxon>Pseudomonadota</taxon>
        <taxon>Gammaproteobacteria</taxon>
        <taxon>Methylococcales</taxon>
        <taxon>Methylococcaceae</taxon>
        <taxon>Methylomonas</taxon>
    </lineage>
</organism>
<proteinExistence type="predicted"/>
<comment type="caution">
    <text evidence="1">The sequence shown here is derived from an EMBL/GenBank/DDBJ whole genome shotgun (WGS) entry which is preliminary data.</text>
</comment>
<dbReference type="Proteomes" id="UP000078090">
    <property type="component" value="Unassembled WGS sequence"/>
</dbReference>
<dbReference type="EMBL" id="LUUG01000046">
    <property type="protein sequence ID" value="OAI08259.1"/>
    <property type="molecule type" value="Genomic_DNA"/>
</dbReference>
<sequence>MTDNPKEICLMVQFFDQEAWDLAQFLKRVGFAEFRSNAVDDDEAYRMQSAAEKFRGNLAAMGYSPR</sequence>
<name>A0A177MTU9_METMH</name>
<dbReference type="Pfam" id="PF24806">
    <property type="entry name" value="DUF7706"/>
    <property type="match status" value="1"/>
</dbReference>
<gene>
    <name evidence="1" type="ORF">A1332_07955</name>
</gene>
<protein>
    <submittedName>
        <fullName evidence="1">Uncharacterized protein</fullName>
    </submittedName>
</protein>
<dbReference type="AlphaFoldDB" id="A0A177MTU9"/>
<dbReference type="RefSeq" id="WP_157203927.1">
    <property type="nucleotide sequence ID" value="NZ_LUUG01000046.1"/>
</dbReference>
<reference evidence="1 2" key="1">
    <citation type="submission" date="2016-03" db="EMBL/GenBank/DDBJ databases">
        <authorList>
            <person name="Ploux O."/>
        </authorList>
    </citation>
    <scope>NUCLEOTIDE SEQUENCE [LARGE SCALE GENOMIC DNA]</scope>
    <source>
        <strain evidence="1 2">R-45363</strain>
    </source>
</reference>
<dbReference type="InterPro" id="IPR056123">
    <property type="entry name" value="DUF7706"/>
</dbReference>
<evidence type="ECO:0000313" key="1">
    <source>
        <dbReference type="EMBL" id="OAI08259.1"/>
    </source>
</evidence>